<dbReference type="RefSeq" id="WP_351979170.1">
    <property type="nucleotide sequence ID" value="NZ_JBEPBX010000055.1"/>
</dbReference>
<evidence type="ECO:0000256" key="3">
    <source>
        <dbReference type="ARBA" id="ARBA00022692"/>
    </source>
</evidence>
<dbReference type="PROSITE" id="PS50850">
    <property type="entry name" value="MFS"/>
    <property type="match status" value="1"/>
</dbReference>
<sequence length="428" mass="44076">MVNRRALTGLLTAEAISITGSRMSLVALPWLVLGATGSPILTGVVAAIETTPYVASGVLGAPLIDRIGARRASIIADALSFMAMGAIPFLYHLGISVLAPLVFLVGAFRGISDLSKKVLLPMAVEQTAMQLSRATALYDGISRFSALAGGPAAGALIAWLDAPAVILVDAVSFALCAAVVAGTVRSRRPSGQTDTPTAGAPAATNGEAREGYVVALRRGLQYLRQDRLILSVVIMMFAINLFDNAALSVYIPMWAKGTVGSPIALGLCSGAFALGAMVGNVGIIALAERVPRYATLTVGLLVGGAPRFLSLGLSDSVVFVVVIMFAAGIGFAAINPVIAVVMYERIPVQLQARVFGVATAAAFAGMPLGSLLGGLSVQSTGFTTSLVLTGVLCFAATLTPVLARRTWRQMNIVPQPTAVSSRPAVPDT</sequence>
<evidence type="ECO:0000256" key="2">
    <source>
        <dbReference type="ARBA" id="ARBA00022475"/>
    </source>
</evidence>
<feature type="transmembrane region" description="Helical" evidence="6">
    <location>
        <begin position="293"/>
        <end position="311"/>
    </location>
</feature>
<feature type="transmembrane region" description="Helical" evidence="6">
    <location>
        <begin position="381"/>
        <end position="403"/>
    </location>
</feature>
<dbReference type="EMBL" id="JBEPBX010000055">
    <property type="protein sequence ID" value="MER6618275.1"/>
    <property type="molecule type" value="Genomic_DNA"/>
</dbReference>
<evidence type="ECO:0000259" key="7">
    <source>
        <dbReference type="PROSITE" id="PS50850"/>
    </source>
</evidence>
<organism evidence="8 9">
    <name type="scientific">Streptomyces xantholiticus</name>
    <dbReference type="NCBI Taxonomy" id="68285"/>
    <lineage>
        <taxon>Bacteria</taxon>
        <taxon>Bacillati</taxon>
        <taxon>Actinomycetota</taxon>
        <taxon>Actinomycetes</taxon>
        <taxon>Kitasatosporales</taxon>
        <taxon>Streptomycetaceae</taxon>
        <taxon>Streptomyces</taxon>
    </lineage>
</organism>
<dbReference type="InterPro" id="IPR011701">
    <property type="entry name" value="MFS"/>
</dbReference>
<feature type="domain" description="Major facilitator superfamily (MFS) profile" evidence="7">
    <location>
        <begin position="229"/>
        <end position="428"/>
    </location>
</feature>
<evidence type="ECO:0000313" key="9">
    <source>
        <dbReference type="Proteomes" id="UP001445472"/>
    </source>
</evidence>
<feature type="transmembrane region" description="Helical" evidence="6">
    <location>
        <begin position="136"/>
        <end position="159"/>
    </location>
</feature>
<accession>A0ABV1V6M1</accession>
<proteinExistence type="predicted"/>
<feature type="transmembrane region" description="Helical" evidence="6">
    <location>
        <begin position="354"/>
        <end position="375"/>
    </location>
</feature>
<keyword evidence="2" id="KW-1003">Cell membrane</keyword>
<feature type="transmembrane region" description="Helical" evidence="6">
    <location>
        <begin position="97"/>
        <end position="115"/>
    </location>
</feature>
<keyword evidence="4 6" id="KW-1133">Transmembrane helix</keyword>
<evidence type="ECO:0000313" key="8">
    <source>
        <dbReference type="EMBL" id="MER6618275.1"/>
    </source>
</evidence>
<dbReference type="Gene3D" id="1.20.1250.20">
    <property type="entry name" value="MFS general substrate transporter like domains"/>
    <property type="match status" value="1"/>
</dbReference>
<feature type="transmembrane region" description="Helical" evidence="6">
    <location>
        <begin position="228"/>
        <end position="251"/>
    </location>
</feature>
<dbReference type="Pfam" id="PF07690">
    <property type="entry name" value="MFS_1"/>
    <property type="match status" value="1"/>
</dbReference>
<name>A0ABV1V6M1_9ACTN</name>
<keyword evidence="5 6" id="KW-0472">Membrane</keyword>
<keyword evidence="3 6" id="KW-0812">Transmembrane</keyword>
<dbReference type="PANTHER" id="PTHR23513">
    <property type="entry name" value="INTEGRAL MEMBRANE EFFLUX PROTEIN-RELATED"/>
    <property type="match status" value="1"/>
</dbReference>
<gene>
    <name evidence="8" type="ORF">ABT276_34230</name>
</gene>
<dbReference type="CDD" id="cd06173">
    <property type="entry name" value="MFS_MefA_like"/>
    <property type="match status" value="1"/>
</dbReference>
<protein>
    <submittedName>
        <fullName evidence="8">MFS transporter</fullName>
    </submittedName>
</protein>
<dbReference type="Proteomes" id="UP001445472">
    <property type="component" value="Unassembled WGS sequence"/>
</dbReference>
<feature type="transmembrane region" description="Helical" evidence="6">
    <location>
        <begin position="317"/>
        <end position="342"/>
    </location>
</feature>
<feature type="transmembrane region" description="Helical" evidence="6">
    <location>
        <begin position="263"/>
        <end position="286"/>
    </location>
</feature>
<comment type="subcellular location">
    <subcellularLocation>
        <location evidence="1">Cell membrane</location>
        <topology evidence="1">Multi-pass membrane protein</topology>
    </subcellularLocation>
</comment>
<reference evidence="8 9" key="1">
    <citation type="submission" date="2024-06" db="EMBL/GenBank/DDBJ databases">
        <title>The Natural Products Discovery Center: Release of the First 8490 Sequenced Strains for Exploring Actinobacteria Biosynthetic Diversity.</title>
        <authorList>
            <person name="Kalkreuter E."/>
            <person name="Kautsar S.A."/>
            <person name="Yang D."/>
            <person name="Bader C.D."/>
            <person name="Teijaro C.N."/>
            <person name="Fluegel L."/>
            <person name="Davis C.M."/>
            <person name="Simpson J.R."/>
            <person name="Lauterbach L."/>
            <person name="Steele A.D."/>
            <person name="Gui C."/>
            <person name="Meng S."/>
            <person name="Li G."/>
            <person name="Viehrig K."/>
            <person name="Ye F."/>
            <person name="Su P."/>
            <person name="Kiefer A.F."/>
            <person name="Nichols A."/>
            <person name="Cepeda A.J."/>
            <person name="Yan W."/>
            <person name="Fan B."/>
            <person name="Jiang Y."/>
            <person name="Adhikari A."/>
            <person name="Zheng C.-J."/>
            <person name="Schuster L."/>
            <person name="Cowan T.M."/>
            <person name="Smanski M.J."/>
            <person name="Chevrette M.G."/>
            <person name="De Carvalho L.P.S."/>
            <person name="Shen B."/>
        </authorList>
    </citation>
    <scope>NUCLEOTIDE SEQUENCE [LARGE SCALE GENOMIC DNA]</scope>
    <source>
        <strain evidence="8 9">NPDC000837</strain>
    </source>
</reference>
<dbReference type="InterPro" id="IPR036259">
    <property type="entry name" value="MFS_trans_sf"/>
</dbReference>
<evidence type="ECO:0000256" key="6">
    <source>
        <dbReference type="SAM" id="Phobius"/>
    </source>
</evidence>
<comment type="caution">
    <text evidence="8">The sequence shown here is derived from an EMBL/GenBank/DDBJ whole genome shotgun (WGS) entry which is preliminary data.</text>
</comment>
<evidence type="ECO:0000256" key="5">
    <source>
        <dbReference type="ARBA" id="ARBA00023136"/>
    </source>
</evidence>
<evidence type="ECO:0000256" key="1">
    <source>
        <dbReference type="ARBA" id="ARBA00004651"/>
    </source>
</evidence>
<dbReference type="InterPro" id="IPR020846">
    <property type="entry name" value="MFS_dom"/>
</dbReference>
<evidence type="ECO:0000256" key="4">
    <source>
        <dbReference type="ARBA" id="ARBA00022989"/>
    </source>
</evidence>
<feature type="transmembrane region" description="Helical" evidence="6">
    <location>
        <begin position="165"/>
        <end position="184"/>
    </location>
</feature>
<keyword evidence="9" id="KW-1185">Reference proteome</keyword>
<dbReference type="SUPFAM" id="SSF103473">
    <property type="entry name" value="MFS general substrate transporter"/>
    <property type="match status" value="1"/>
</dbReference>
<dbReference type="PANTHER" id="PTHR23513:SF6">
    <property type="entry name" value="MAJOR FACILITATOR SUPERFAMILY ASSOCIATED DOMAIN-CONTAINING PROTEIN"/>
    <property type="match status" value="1"/>
</dbReference>